<dbReference type="InterPro" id="IPR039306">
    <property type="entry name" value="MYOB"/>
</dbReference>
<organism evidence="1 2">
    <name type="scientific">Salix viminalis</name>
    <name type="common">Common osier</name>
    <name type="synonym">Basket willow</name>
    <dbReference type="NCBI Taxonomy" id="40686"/>
    <lineage>
        <taxon>Eukaryota</taxon>
        <taxon>Viridiplantae</taxon>
        <taxon>Streptophyta</taxon>
        <taxon>Embryophyta</taxon>
        <taxon>Tracheophyta</taxon>
        <taxon>Spermatophyta</taxon>
        <taxon>Magnoliopsida</taxon>
        <taxon>eudicotyledons</taxon>
        <taxon>Gunneridae</taxon>
        <taxon>Pentapetalae</taxon>
        <taxon>rosids</taxon>
        <taxon>fabids</taxon>
        <taxon>Malpighiales</taxon>
        <taxon>Salicaceae</taxon>
        <taxon>Saliceae</taxon>
        <taxon>Salix</taxon>
    </lineage>
</organism>
<comment type="caution">
    <text evidence="1">The sequence shown here is derived from an EMBL/GenBank/DDBJ whole genome shotgun (WGS) entry which is preliminary data.</text>
</comment>
<dbReference type="PANTHER" id="PTHR31448">
    <property type="entry name" value="MYOSIN-BINDING PROTEIN 2"/>
    <property type="match status" value="1"/>
</dbReference>
<evidence type="ECO:0000313" key="2">
    <source>
        <dbReference type="Proteomes" id="UP001151529"/>
    </source>
</evidence>
<gene>
    <name evidence="1" type="ORF">OIU85_005921</name>
</gene>
<dbReference type="OrthoDB" id="1888939at2759"/>
<sequence length="92" mass="10519">MSVNKSAMDRKKLAVEEEVDHVYERLQALEADREFLKHCITSSRKGDKGIELLQDILQTSSRSKNRGATCKELRRWCAVVTLSSAMHIIEDN</sequence>
<proteinExistence type="predicted"/>
<keyword evidence="2" id="KW-1185">Reference proteome</keyword>
<reference evidence="1" key="2">
    <citation type="journal article" date="2023" name="Int. J. Mol. Sci.">
        <title>De Novo Assembly and Annotation of 11 Diverse Shrub Willow (Salix) Genomes Reveals Novel Gene Organization in Sex-Linked Regions.</title>
        <authorList>
            <person name="Hyden B."/>
            <person name="Feng K."/>
            <person name="Yates T.B."/>
            <person name="Jawdy S."/>
            <person name="Cereghino C."/>
            <person name="Smart L.B."/>
            <person name="Muchero W."/>
        </authorList>
    </citation>
    <scope>NUCLEOTIDE SEQUENCE [LARGE SCALE GENOMIC DNA]</scope>
    <source>
        <tissue evidence="1">Shoot tip</tissue>
    </source>
</reference>
<name>A0A9Q0PJW9_SALVM</name>
<evidence type="ECO:0000313" key="1">
    <source>
        <dbReference type="EMBL" id="KAJ6689559.1"/>
    </source>
</evidence>
<dbReference type="AlphaFoldDB" id="A0A9Q0PJW9"/>
<dbReference type="PANTHER" id="PTHR31448:SF3">
    <property type="entry name" value="MYOSIN-BINDING PROTEIN 2"/>
    <property type="match status" value="1"/>
</dbReference>
<accession>A0A9Q0PJW9</accession>
<dbReference type="EMBL" id="JAPFFL010000012">
    <property type="protein sequence ID" value="KAJ6689559.1"/>
    <property type="molecule type" value="Genomic_DNA"/>
</dbReference>
<reference evidence="1" key="1">
    <citation type="submission" date="2022-11" db="EMBL/GenBank/DDBJ databases">
        <authorList>
            <person name="Hyden B.L."/>
            <person name="Feng K."/>
            <person name="Yates T."/>
            <person name="Jawdy S."/>
            <person name="Smart L.B."/>
            <person name="Muchero W."/>
        </authorList>
    </citation>
    <scope>NUCLEOTIDE SEQUENCE</scope>
    <source>
        <tissue evidence="1">Shoot tip</tissue>
    </source>
</reference>
<dbReference type="Proteomes" id="UP001151529">
    <property type="component" value="Chromosome 8"/>
</dbReference>
<dbReference type="GO" id="GO:0017022">
    <property type="term" value="F:myosin binding"/>
    <property type="evidence" value="ECO:0007669"/>
    <property type="project" value="InterPro"/>
</dbReference>
<protein>
    <submittedName>
        <fullName evidence="1">Uncharacterized protein</fullName>
    </submittedName>
</protein>
<feature type="non-terminal residue" evidence="1">
    <location>
        <position position="92"/>
    </location>
</feature>